<feature type="signal peptide" evidence="1">
    <location>
        <begin position="1"/>
        <end position="18"/>
    </location>
</feature>
<protein>
    <recommendedName>
        <fullName evidence="4">HdeA/HdeB family protein</fullName>
    </recommendedName>
</protein>
<sequence length="101" mass="11244">MLTRLTLITVLATGPAFAQQLSKEESCGYQADVVAAVQQARLDRVSERKVPEAVAATNPSWPESFNNAVPLIAPWVYEQKMKAIRTEDLGAIWREMCLKQP</sequence>
<gene>
    <name evidence="2" type="ORF">QEZ52_13280</name>
</gene>
<evidence type="ECO:0000313" key="3">
    <source>
        <dbReference type="Proteomes" id="UP001623232"/>
    </source>
</evidence>
<reference evidence="2 3" key="1">
    <citation type="submission" date="2023-04" db="EMBL/GenBank/DDBJ databases">
        <title>Complete genome sequence of Alisedimentitalea scapharcae.</title>
        <authorList>
            <person name="Rong J.-C."/>
            <person name="Yi M.-L."/>
            <person name="Zhao Q."/>
        </authorList>
    </citation>
    <scope>NUCLEOTIDE SEQUENCE [LARGE SCALE GENOMIC DNA]</scope>
    <source>
        <strain evidence="2 3">KCTC 42119</strain>
    </source>
</reference>
<dbReference type="Proteomes" id="UP001623232">
    <property type="component" value="Chromosome"/>
</dbReference>
<evidence type="ECO:0000313" key="2">
    <source>
        <dbReference type="EMBL" id="WZK87580.1"/>
    </source>
</evidence>
<accession>A0ABZ2XNC3</accession>
<dbReference type="EMBL" id="CP123584">
    <property type="protein sequence ID" value="WZK87580.1"/>
    <property type="molecule type" value="Genomic_DNA"/>
</dbReference>
<proteinExistence type="predicted"/>
<evidence type="ECO:0000256" key="1">
    <source>
        <dbReference type="SAM" id="SignalP"/>
    </source>
</evidence>
<keyword evidence="1" id="KW-0732">Signal</keyword>
<organism evidence="2 3">
    <name type="scientific">Aliisedimentitalea scapharcae</name>
    <dbReference type="NCBI Taxonomy" id="1524259"/>
    <lineage>
        <taxon>Bacteria</taxon>
        <taxon>Pseudomonadati</taxon>
        <taxon>Pseudomonadota</taxon>
        <taxon>Alphaproteobacteria</taxon>
        <taxon>Rhodobacterales</taxon>
        <taxon>Roseobacteraceae</taxon>
        <taxon>Aliisedimentitalea</taxon>
    </lineage>
</organism>
<keyword evidence="3" id="KW-1185">Reference proteome</keyword>
<evidence type="ECO:0008006" key="4">
    <source>
        <dbReference type="Google" id="ProtNLM"/>
    </source>
</evidence>
<name>A0ABZ2XNC3_9RHOB</name>
<feature type="chain" id="PRO_5045899531" description="HdeA/HdeB family protein" evidence="1">
    <location>
        <begin position="19"/>
        <end position="101"/>
    </location>
</feature>